<dbReference type="OrthoDB" id="6423119at2759"/>
<feature type="transmembrane region" description="Helical" evidence="1">
    <location>
        <begin position="33"/>
        <end position="54"/>
    </location>
</feature>
<comment type="caution">
    <text evidence="2">The sequence shown here is derived from an EMBL/GenBank/DDBJ whole genome shotgun (WGS) entry which is preliminary data.</text>
</comment>
<keyword evidence="1" id="KW-0812">Transmembrane</keyword>
<feature type="transmembrane region" description="Helical" evidence="1">
    <location>
        <begin position="377"/>
        <end position="398"/>
    </location>
</feature>
<accession>A0A4Y2S626</accession>
<keyword evidence="3" id="KW-1185">Reference proteome</keyword>
<organism evidence="2 3">
    <name type="scientific">Araneus ventricosus</name>
    <name type="common">Orbweaver spider</name>
    <name type="synonym">Epeira ventricosa</name>
    <dbReference type="NCBI Taxonomy" id="182803"/>
    <lineage>
        <taxon>Eukaryota</taxon>
        <taxon>Metazoa</taxon>
        <taxon>Ecdysozoa</taxon>
        <taxon>Arthropoda</taxon>
        <taxon>Chelicerata</taxon>
        <taxon>Arachnida</taxon>
        <taxon>Araneae</taxon>
        <taxon>Araneomorphae</taxon>
        <taxon>Entelegynae</taxon>
        <taxon>Araneoidea</taxon>
        <taxon>Araneidae</taxon>
        <taxon>Araneus</taxon>
    </lineage>
</organism>
<feature type="transmembrane region" description="Helical" evidence="1">
    <location>
        <begin position="66"/>
        <end position="88"/>
    </location>
</feature>
<evidence type="ECO:0008006" key="4">
    <source>
        <dbReference type="Google" id="ProtNLM"/>
    </source>
</evidence>
<name>A0A4Y2S626_ARAVE</name>
<evidence type="ECO:0000313" key="2">
    <source>
        <dbReference type="EMBL" id="GBN83698.1"/>
    </source>
</evidence>
<keyword evidence="1" id="KW-0472">Membrane</keyword>
<sequence length="408" mass="45761">MPDLLFNALCWFGFAYYPQPSRANTIKTVVLQFLVVIAYTDTMVVYTIAFNSPLSNTLQNYMKIMLQNMILISFSIALAILMTCRRQHLTNLLRKLRFMRTSDCKKKTNVIVCCIFGFPFIYALTMSSFHLGLGTNFMHRLFCYGILAENQTVNFIISVYKLFAYGLLYPTLPNIVAIAYSASCHLCCQSLKGICAEMKKCSSKAFTSSVQVEFLKKRLRIVSVLEEIEKVFSTATFIVCTANFTACMANLAQILVYAPENTALTLVEVFFISSITVASMVSIFFSAGKVPVEMQRFSAIARRHFEHRVILGLGREDTGAILEFGDKVKNLYAKYINGVPNLCFAGHVDVVPPGQLSWGPVLFLDGKFTMSGCELIFYKRSTILTVLGTILTYGLLILNLDLKTNSKN</sequence>
<keyword evidence="1" id="KW-1133">Transmembrane helix</keyword>
<dbReference type="Proteomes" id="UP000499080">
    <property type="component" value="Unassembled WGS sequence"/>
</dbReference>
<gene>
    <name evidence="2" type="ORF">AVEN_244323_1</name>
</gene>
<reference evidence="2 3" key="1">
    <citation type="journal article" date="2019" name="Sci. Rep.">
        <title>Orb-weaving spider Araneus ventricosus genome elucidates the spidroin gene catalogue.</title>
        <authorList>
            <person name="Kono N."/>
            <person name="Nakamura H."/>
            <person name="Ohtoshi R."/>
            <person name="Moran D.A.P."/>
            <person name="Shinohara A."/>
            <person name="Yoshida Y."/>
            <person name="Fujiwara M."/>
            <person name="Mori M."/>
            <person name="Tomita M."/>
            <person name="Arakawa K."/>
        </authorList>
    </citation>
    <scope>NUCLEOTIDE SEQUENCE [LARGE SCALE GENOMIC DNA]</scope>
</reference>
<dbReference type="AlphaFoldDB" id="A0A4Y2S626"/>
<feature type="transmembrane region" description="Helical" evidence="1">
    <location>
        <begin position="108"/>
        <end position="131"/>
    </location>
</feature>
<evidence type="ECO:0000256" key="1">
    <source>
        <dbReference type="SAM" id="Phobius"/>
    </source>
</evidence>
<proteinExistence type="predicted"/>
<evidence type="ECO:0000313" key="3">
    <source>
        <dbReference type="Proteomes" id="UP000499080"/>
    </source>
</evidence>
<protein>
    <recommendedName>
        <fullName evidence="4">Gustatory receptor</fullName>
    </recommendedName>
</protein>
<dbReference type="EMBL" id="BGPR01020058">
    <property type="protein sequence ID" value="GBN83698.1"/>
    <property type="molecule type" value="Genomic_DNA"/>
</dbReference>
<feature type="transmembrane region" description="Helical" evidence="1">
    <location>
        <begin position="264"/>
        <end position="287"/>
    </location>
</feature>
<feature type="transmembrane region" description="Helical" evidence="1">
    <location>
        <begin position="235"/>
        <end position="258"/>
    </location>
</feature>